<dbReference type="InterPro" id="IPR013424">
    <property type="entry name" value="Ice-binding_C"/>
</dbReference>
<feature type="signal peptide" evidence="1">
    <location>
        <begin position="1"/>
        <end position="23"/>
    </location>
</feature>
<dbReference type="KEGG" id="pcor:KS4_30070"/>
<evidence type="ECO:0000313" key="3">
    <source>
        <dbReference type="EMBL" id="QDU34930.1"/>
    </source>
</evidence>
<accession>A0A517YXJ1</accession>
<evidence type="ECO:0000259" key="2">
    <source>
        <dbReference type="Pfam" id="PF07589"/>
    </source>
</evidence>
<keyword evidence="1" id="KW-0732">Signal</keyword>
<dbReference type="OrthoDB" id="510545at2"/>
<reference evidence="3 4" key="1">
    <citation type="submission" date="2019-02" db="EMBL/GenBank/DDBJ databases">
        <title>Deep-cultivation of Planctomycetes and their phenomic and genomic characterization uncovers novel biology.</title>
        <authorList>
            <person name="Wiegand S."/>
            <person name="Jogler M."/>
            <person name="Boedeker C."/>
            <person name="Pinto D."/>
            <person name="Vollmers J."/>
            <person name="Rivas-Marin E."/>
            <person name="Kohn T."/>
            <person name="Peeters S.H."/>
            <person name="Heuer A."/>
            <person name="Rast P."/>
            <person name="Oberbeckmann S."/>
            <person name="Bunk B."/>
            <person name="Jeske O."/>
            <person name="Meyerdierks A."/>
            <person name="Storesund J.E."/>
            <person name="Kallscheuer N."/>
            <person name="Luecker S."/>
            <person name="Lage O.M."/>
            <person name="Pohl T."/>
            <person name="Merkel B.J."/>
            <person name="Hornburger P."/>
            <person name="Mueller R.-W."/>
            <person name="Bruemmer F."/>
            <person name="Labrenz M."/>
            <person name="Spormann A.M."/>
            <person name="Op den Camp H."/>
            <person name="Overmann J."/>
            <person name="Amann R."/>
            <person name="Jetten M.S.M."/>
            <person name="Mascher T."/>
            <person name="Medema M.H."/>
            <person name="Devos D.P."/>
            <person name="Kaster A.-K."/>
            <person name="Ovreas L."/>
            <person name="Rohde M."/>
            <person name="Galperin M.Y."/>
            <person name="Jogler C."/>
        </authorList>
    </citation>
    <scope>NUCLEOTIDE SEQUENCE [LARGE SCALE GENOMIC DNA]</scope>
    <source>
        <strain evidence="3 4">KS4</strain>
    </source>
</reference>
<dbReference type="RefSeq" id="WP_145079484.1">
    <property type="nucleotide sequence ID" value="NZ_CP036425.1"/>
</dbReference>
<organism evidence="3 4">
    <name type="scientific">Poriferisphaera corsica</name>
    <dbReference type="NCBI Taxonomy" id="2528020"/>
    <lineage>
        <taxon>Bacteria</taxon>
        <taxon>Pseudomonadati</taxon>
        <taxon>Planctomycetota</taxon>
        <taxon>Phycisphaerae</taxon>
        <taxon>Phycisphaerales</taxon>
        <taxon>Phycisphaeraceae</taxon>
        <taxon>Poriferisphaera</taxon>
    </lineage>
</organism>
<name>A0A517YXJ1_9BACT</name>
<feature type="domain" description="Ice-binding protein C-terminal" evidence="2">
    <location>
        <begin position="194"/>
        <end position="216"/>
    </location>
</feature>
<feature type="chain" id="PRO_5021803106" evidence="1">
    <location>
        <begin position="24"/>
        <end position="216"/>
    </location>
</feature>
<sequence length="216" mass="22449" precursor="true">MLRTKAICAAIACAALTGATASAATISDTASFTYPLTNSTHGVTLQQFDSSLGTLTDVALTFNTTIMADLSLENDSIATASIIAWLMAQFEIAVPSNGTSTISFNEMYNATLDPTDGVAGSGSDYAVFEDISKSSGIQDISPVDFTPFIGLGTININMTDQVGFGAFGASEATLKYVDLMAQGAVNVTYTYTAPVPEPASLALMGLGGLLVLRRRK</sequence>
<evidence type="ECO:0000313" key="4">
    <source>
        <dbReference type="Proteomes" id="UP000317369"/>
    </source>
</evidence>
<dbReference type="AlphaFoldDB" id="A0A517YXJ1"/>
<protein>
    <submittedName>
        <fullName evidence="3">PEP-CTERM motif protein</fullName>
    </submittedName>
</protein>
<dbReference type="NCBIfam" id="NF033208">
    <property type="entry name" value="choice_anch_E"/>
    <property type="match status" value="1"/>
</dbReference>
<gene>
    <name evidence="3" type="ORF">KS4_30070</name>
</gene>
<dbReference type="Pfam" id="PF07589">
    <property type="entry name" value="PEP-CTERM"/>
    <property type="match status" value="1"/>
</dbReference>
<dbReference type="Proteomes" id="UP000317369">
    <property type="component" value="Chromosome"/>
</dbReference>
<proteinExistence type="predicted"/>
<evidence type="ECO:0000256" key="1">
    <source>
        <dbReference type="SAM" id="SignalP"/>
    </source>
</evidence>
<dbReference type="EMBL" id="CP036425">
    <property type="protein sequence ID" value="QDU34930.1"/>
    <property type="molecule type" value="Genomic_DNA"/>
</dbReference>
<dbReference type="NCBIfam" id="TIGR02595">
    <property type="entry name" value="PEP_CTERM"/>
    <property type="match status" value="1"/>
</dbReference>
<keyword evidence="4" id="KW-1185">Reference proteome</keyword>